<dbReference type="AlphaFoldDB" id="R7RY81"/>
<feature type="compositionally biased region" description="Basic and acidic residues" evidence="1">
    <location>
        <begin position="83"/>
        <end position="101"/>
    </location>
</feature>
<feature type="region of interest" description="Disordered" evidence="1">
    <location>
        <begin position="1"/>
        <end position="112"/>
    </location>
</feature>
<keyword evidence="3" id="KW-1185">Reference proteome</keyword>
<name>R7RY81_STEHR</name>
<dbReference type="EMBL" id="JH687406">
    <property type="protein sequence ID" value="EIM79307.1"/>
    <property type="molecule type" value="Genomic_DNA"/>
</dbReference>
<evidence type="ECO:0000313" key="2">
    <source>
        <dbReference type="EMBL" id="EIM79307.1"/>
    </source>
</evidence>
<protein>
    <submittedName>
        <fullName evidence="2">Uncharacterized protein</fullName>
    </submittedName>
</protein>
<proteinExistence type="predicted"/>
<feature type="region of interest" description="Disordered" evidence="1">
    <location>
        <begin position="124"/>
        <end position="177"/>
    </location>
</feature>
<dbReference type="Proteomes" id="UP000053927">
    <property type="component" value="Unassembled WGS sequence"/>
</dbReference>
<accession>R7RY81</accession>
<dbReference type="GeneID" id="18795955"/>
<feature type="compositionally biased region" description="Polar residues" evidence="1">
    <location>
        <begin position="124"/>
        <end position="165"/>
    </location>
</feature>
<organism evidence="2 3">
    <name type="scientific">Stereum hirsutum (strain FP-91666)</name>
    <name type="common">White-rot fungus</name>
    <dbReference type="NCBI Taxonomy" id="721885"/>
    <lineage>
        <taxon>Eukaryota</taxon>
        <taxon>Fungi</taxon>
        <taxon>Dikarya</taxon>
        <taxon>Basidiomycota</taxon>
        <taxon>Agaricomycotina</taxon>
        <taxon>Agaricomycetes</taxon>
        <taxon>Russulales</taxon>
        <taxon>Stereaceae</taxon>
        <taxon>Stereum</taxon>
    </lineage>
</organism>
<dbReference type="KEGG" id="shs:STEHIDRAFT_116645"/>
<dbReference type="RefSeq" id="XP_007311606.1">
    <property type="nucleotide sequence ID" value="XM_007311544.1"/>
</dbReference>
<feature type="compositionally biased region" description="Basic and acidic residues" evidence="1">
    <location>
        <begin position="62"/>
        <end position="72"/>
    </location>
</feature>
<evidence type="ECO:0000256" key="1">
    <source>
        <dbReference type="SAM" id="MobiDB-lite"/>
    </source>
</evidence>
<evidence type="ECO:0000313" key="3">
    <source>
        <dbReference type="Proteomes" id="UP000053927"/>
    </source>
</evidence>
<sequence length="208" mass="22706">MPPSKPLHSERSVEVIEVSSDEDETRGQSRPQPLRSAALRATRKSTRLRAQGHLLDSQDAGSGDRHLTREGNSKQASTVAQDTKGDRGTRTTDESITKERFSSTTLVPAPFPYIPPLSCTPSPTRVTLSLPDTPSSPHLTPTLVKTSTSPATATSNIPLTQSTEGSDLPAQNLGKRKRTFSDVMRELGRVGRQARELENEILKRLVED</sequence>
<gene>
    <name evidence="2" type="ORF">STEHIDRAFT_116645</name>
</gene>
<reference evidence="3" key="1">
    <citation type="journal article" date="2012" name="Science">
        <title>The Paleozoic origin of enzymatic lignin decomposition reconstructed from 31 fungal genomes.</title>
        <authorList>
            <person name="Floudas D."/>
            <person name="Binder M."/>
            <person name="Riley R."/>
            <person name="Barry K."/>
            <person name="Blanchette R.A."/>
            <person name="Henrissat B."/>
            <person name="Martinez A.T."/>
            <person name="Otillar R."/>
            <person name="Spatafora J.W."/>
            <person name="Yadav J.S."/>
            <person name="Aerts A."/>
            <person name="Benoit I."/>
            <person name="Boyd A."/>
            <person name="Carlson A."/>
            <person name="Copeland A."/>
            <person name="Coutinho P.M."/>
            <person name="de Vries R.P."/>
            <person name="Ferreira P."/>
            <person name="Findley K."/>
            <person name="Foster B."/>
            <person name="Gaskell J."/>
            <person name="Glotzer D."/>
            <person name="Gorecki P."/>
            <person name="Heitman J."/>
            <person name="Hesse C."/>
            <person name="Hori C."/>
            <person name="Igarashi K."/>
            <person name="Jurgens J.A."/>
            <person name="Kallen N."/>
            <person name="Kersten P."/>
            <person name="Kohler A."/>
            <person name="Kuees U."/>
            <person name="Kumar T.K.A."/>
            <person name="Kuo A."/>
            <person name="LaButti K."/>
            <person name="Larrondo L.F."/>
            <person name="Lindquist E."/>
            <person name="Ling A."/>
            <person name="Lombard V."/>
            <person name="Lucas S."/>
            <person name="Lundell T."/>
            <person name="Martin R."/>
            <person name="McLaughlin D.J."/>
            <person name="Morgenstern I."/>
            <person name="Morin E."/>
            <person name="Murat C."/>
            <person name="Nagy L.G."/>
            <person name="Nolan M."/>
            <person name="Ohm R.A."/>
            <person name="Patyshakuliyeva A."/>
            <person name="Rokas A."/>
            <person name="Ruiz-Duenas F.J."/>
            <person name="Sabat G."/>
            <person name="Salamov A."/>
            <person name="Samejima M."/>
            <person name="Schmutz J."/>
            <person name="Slot J.C."/>
            <person name="St John F."/>
            <person name="Stenlid J."/>
            <person name="Sun H."/>
            <person name="Sun S."/>
            <person name="Syed K."/>
            <person name="Tsang A."/>
            <person name="Wiebenga A."/>
            <person name="Young D."/>
            <person name="Pisabarro A."/>
            <person name="Eastwood D.C."/>
            <person name="Martin F."/>
            <person name="Cullen D."/>
            <person name="Grigoriev I.V."/>
            <person name="Hibbett D.S."/>
        </authorList>
    </citation>
    <scope>NUCLEOTIDE SEQUENCE [LARGE SCALE GENOMIC DNA]</scope>
    <source>
        <strain evidence="3">FP-91666</strain>
    </source>
</reference>